<dbReference type="NCBIfam" id="TIGR00835">
    <property type="entry name" value="agcS"/>
    <property type="match status" value="1"/>
</dbReference>
<keyword evidence="8 9" id="KW-0472">Membrane</keyword>
<evidence type="ECO:0000256" key="6">
    <source>
        <dbReference type="ARBA" id="ARBA00022847"/>
    </source>
</evidence>
<comment type="subcellular location">
    <subcellularLocation>
        <location evidence="1 9">Cell membrane</location>
        <topology evidence="1 9">Multi-pass membrane protein</topology>
    </subcellularLocation>
</comment>
<feature type="transmembrane region" description="Helical" evidence="9">
    <location>
        <begin position="200"/>
        <end position="219"/>
    </location>
</feature>
<feature type="transmembrane region" description="Helical" evidence="9">
    <location>
        <begin position="255"/>
        <end position="278"/>
    </location>
</feature>
<dbReference type="Gene3D" id="1.20.1740.10">
    <property type="entry name" value="Amino acid/polyamine transporter I"/>
    <property type="match status" value="1"/>
</dbReference>
<feature type="transmembrane region" description="Helical" evidence="9">
    <location>
        <begin position="319"/>
        <end position="342"/>
    </location>
</feature>
<dbReference type="PRINTS" id="PR00175">
    <property type="entry name" value="NAALASMPORT"/>
</dbReference>
<sequence>MDWFNDINTFLLDITGSISDFVWGIPLLVLLVGTGLILTVRLSFFSFRMLPHALRMLFKRSKDVPGEEGDISHFQAVMTSLAATVGTGNVAGVATAVVLGGPGAVFWMWMTALVGLATKYSEGILGVKYRQKNAKGEMSGGPMYFLEHGLNLRYKKINFGKWLGVMFAFFATVSAIFGIGNMVQANTASDVMQGTFNVPTFVTGIVFAVLVGLVIIGGIKSIGRVVAFFVPLMIVFYMIAGIGIIVFNLADVPAAFGLIFYDAFTGQAVAGGAIGSVIRWGVARGLFSNEAGLGTGAIASAAAVTDLPGRQAVIAMTQVFIDTIIVCTVTGLALTMADLYSTGLEGATLTAMSFDALLPGNIGQYVIAITLVTFIFSTMVGWSYFGEKCFTYLVGDNFTMLYRVIFTIAIFFGAVVPLQLVWNFADIFNAMMAIPNLIGLLLLSGVVANETKKYLKVRSREIHREL</sequence>
<dbReference type="Pfam" id="PF01235">
    <property type="entry name" value="Na_Ala_symp"/>
    <property type="match status" value="1"/>
</dbReference>
<dbReference type="AlphaFoldDB" id="A0A662Z475"/>
<dbReference type="OrthoDB" id="9804874at2"/>
<dbReference type="PROSITE" id="PS00873">
    <property type="entry name" value="NA_ALANINE_SYMP"/>
    <property type="match status" value="1"/>
</dbReference>
<dbReference type="InterPro" id="IPR001463">
    <property type="entry name" value="Na/Ala_symport"/>
</dbReference>
<feature type="transmembrane region" description="Helical" evidence="9">
    <location>
        <begin position="362"/>
        <end position="385"/>
    </location>
</feature>
<evidence type="ECO:0000256" key="8">
    <source>
        <dbReference type="ARBA" id="ARBA00023136"/>
    </source>
</evidence>
<dbReference type="GO" id="GO:0005283">
    <property type="term" value="F:amino acid:sodium symporter activity"/>
    <property type="evidence" value="ECO:0007669"/>
    <property type="project" value="InterPro"/>
</dbReference>
<evidence type="ECO:0000256" key="3">
    <source>
        <dbReference type="ARBA" id="ARBA00022448"/>
    </source>
</evidence>
<dbReference type="GO" id="GO:0005886">
    <property type="term" value="C:plasma membrane"/>
    <property type="evidence" value="ECO:0007669"/>
    <property type="project" value="UniProtKB-SubCell"/>
</dbReference>
<evidence type="ECO:0000256" key="5">
    <source>
        <dbReference type="ARBA" id="ARBA00022692"/>
    </source>
</evidence>
<keyword evidence="6 9" id="KW-0769">Symport</keyword>
<feature type="transmembrane region" description="Helical" evidence="9">
    <location>
        <begin position="427"/>
        <end position="448"/>
    </location>
</feature>
<comment type="similarity">
    <text evidence="2 9">Belongs to the alanine or glycine:cation symporter (AGCS) (TC 2.A.25) family.</text>
</comment>
<evidence type="ECO:0000256" key="9">
    <source>
        <dbReference type="RuleBase" id="RU363064"/>
    </source>
</evidence>
<dbReference type="RefSeq" id="WP_091475514.1">
    <property type="nucleotide sequence ID" value="NZ_FOIT01000004.1"/>
</dbReference>
<keyword evidence="3 9" id="KW-0813">Transport</keyword>
<dbReference type="Proteomes" id="UP000243605">
    <property type="component" value="Unassembled WGS sequence"/>
</dbReference>
<name>A0A662Z475_9STAP</name>
<accession>A0A662Z475</accession>
<feature type="transmembrane region" description="Helical" evidence="9">
    <location>
        <begin position="226"/>
        <end position="249"/>
    </location>
</feature>
<dbReference type="EMBL" id="FOIT01000004">
    <property type="protein sequence ID" value="SEW09054.1"/>
    <property type="molecule type" value="Genomic_DNA"/>
</dbReference>
<protein>
    <submittedName>
        <fullName evidence="10">Alanine or glycine:cation symporter, AGCS family</fullName>
    </submittedName>
</protein>
<keyword evidence="7 9" id="KW-1133">Transmembrane helix</keyword>
<keyword evidence="5 9" id="KW-0812">Transmembrane</keyword>
<feature type="transmembrane region" description="Helical" evidence="9">
    <location>
        <begin position="21"/>
        <end position="50"/>
    </location>
</feature>
<feature type="transmembrane region" description="Helical" evidence="9">
    <location>
        <begin position="162"/>
        <end position="180"/>
    </location>
</feature>
<dbReference type="PANTHER" id="PTHR30330:SF3">
    <property type="entry name" value="TRANSCRIPTIONAL REGULATOR, LRP FAMILY"/>
    <property type="match status" value="1"/>
</dbReference>
<keyword evidence="4 9" id="KW-1003">Cell membrane</keyword>
<evidence type="ECO:0000313" key="10">
    <source>
        <dbReference type="EMBL" id="SEW09054.1"/>
    </source>
</evidence>
<evidence type="ECO:0000256" key="1">
    <source>
        <dbReference type="ARBA" id="ARBA00004651"/>
    </source>
</evidence>
<evidence type="ECO:0000256" key="7">
    <source>
        <dbReference type="ARBA" id="ARBA00022989"/>
    </source>
</evidence>
<reference evidence="10 11" key="1">
    <citation type="submission" date="2016-10" db="EMBL/GenBank/DDBJ databases">
        <authorList>
            <person name="Varghese N."/>
            <person name="Submissions S."/>
        </authorList>
    </citation>
    <scope>NUCLEOTIDE SEQUENCE [LARGE SCALE GENOMIC DNA]</scope>
    <source>
        <strain evidence="10 11">IBRC-M10081</strain>
    </source>
</reference>
<keyword evidence="11" id="KW-1185">Reference proteome</keyword>
<evidence type="ECO:0000313" key="11">
    <source>
        <dbReference type="Proteomes" id="UP000243605"/>
    </source>
</evidence>
<evidence type="ECO:0000256" key="4">
    <source>
        <dbReference type="ARBA" id="ARBA00022475"/>
    </source>
</evidence>
<organism evidence="10 11">
    <name type="scientific">Aliicoccus persicus</name>
    <dbReference type="NCBI Taxonomy" id="930138"/>
    <lineage>
        <taxon>Bacteria</taxon>
        <taxon>Bacillati</taxon>
        <taxon>Bacillota</taxon>
        <taxon>Bacilli</taxon>
        <taxon>Bacillales</taxon>
        <taxon>Staphylococcaceae</taxon>
        <taxon>Aliicoccus</taxon>
    </lineage>
</organism>
<dbReference type="FunFam" id="1.20.1740.10:FF:000004">
    <property type="entry name" value="Sodium:alanine symporter family protein"/>
    <property type="match status" value="1"/>
</dbReference>
<proteinExistence type="inferred from homology"/>
<evidence type="ECO:0000256" key="2">
    <source>
        <dbReference type="ARBA" id="ARBA00009261"/>
    </source>
</evidence>
<dbReference type="PANTHER" id="PTHR30330">
    <property type="entry name" value="AGSS FAMILY TRANSPORTER, SODIUM-ALANINE"/>
    <property type="match status" value="1"/>
</dbReference>
<feature type="transmembrane region" description="Helical" evidence="9">
    <location>
        <begin position="401"/>
        <end position="421"/>
    </location>
</feature>
<gene>
    <name evidence="10" type="ORF">SAMN05192557_1591</name>
</gene>